<dbReference type="Gene3D" id="3.40.50.1390">
    <property type="entry name" value="Resolvase, N-terminal catalytic domain"/>
    <property type="match status" value="1"/>
</dbReference>
<sequence length="485" mass="54311">MVGGTQQLVRAGCYLRISSDPRDRREGVDRQREDTSALCEVKGWEAARYYIDNDRSASNGKDRPEWDRLLADIESGDIDAIAAWDQDRGWRMMSELEELRRFFKSLGRRVQFATTGQGDIDLYSPTGVLAVQIKTAVSEHEIAMMKVRMLRAARHKAEQGKPKWRKAFGYLPETRPKHEDDGRRELDPVTAPLVQQAYAAVLAGGSLMDITRDWNTREVYGLNGQPWTAATLSLFLRAPRNAGLRAHNGEIVGPGTWEPLVDEATWRAAQTVMNAPGRAPGRKSVRKHLLTGVMLCGKCIRELNSRLSGRWAMQSGGAGSRAHSIVYACKTCRGCSIRAEHVEPLLYQLISARLARPDAVDLLKAEQHDAAEAEALRLERMTLLARLDEVADERADGLIDGRGYRRATERIQAKLDDIERRQQDGERLRVFDGIPLGKPEVADAVERLSADRFRAVLDVLCVITVLPVGKGGKAFKPERVQIVWR</sequence>
<dbReference type="Pfam" id="PF00239">
    <property type="entry name" value="Resolvase"/>
    <property type="match status" value="1"/>
</dbReference>
<dbReference type="InterPro" id="IPR011109">
    <property type="entry name" value="DNA_bind_recombinase_dom"/>
</dbReference>
<dbReference type="Gene3D" id="3.90.1750.20">
    <property type="entry name" value="Putative Large Serine Recombinase, Chain B, Domain 2"/>
    <property type="match status" value="1"/>
</dbReference>
<comment type="caution">
    <text evidence="3">The sequence shown here is derived from an EMBL/GenBank/DDBJ whole genome shotgun (WGS) entry which is preliminary data.</text>
</comment>
<dbReference type="InterPro" id="IPR006119">
    <property type="entry name" value="Resolv_N"/>
</dbReference>
<dbReference type="InterPro" id="IPR036162">
    <property type="entry name" value="Resolvase-like_N_sf"/>
</dbReference>
<evidence type="ECO:0000259" key="2">
    <source>
        <dbReference type="PROSITE" id="PS51737"/>
    </source>
</evidence>
<dbReference type="Pfam" id="PF07508">
    <property type="entry name" value="Recombinase"/>
    <property type="match status" value="1"/>
</dbReference>
<evidence type="ECO:0000313" key="4">
    <source>
        <dbReference type="Proteomes" id="UP000179621"/>
    </source>
</evidence>
<keyword evidence="4" id="KW-1185">Reference proteome</keyword>
<dbReference type="SUPFAM" id="SSF53041">
    <property type="entry name" value="Resolvase-like"/>
    <property type="match status" value="1"/>
</dbReference>
<dbReference type="PROSITE" id="PS51737">
    <property type="entry name" value="RECOMBINASE_DNA_BIND"/>
    <property type="match status" value="1"/>
</dbReference>
<evidence type="ECO:0000259" key="1">
    <source>
        <dbReference type="PROSITE" id="PS51736"/>
    </source>
</evidence>
<name>A0ABX3C1P3_9MYCO</name>
<dbReference type="PANTHER" id="PTHR30461">
    <property type="entry name" value="DNA-INVERTASE FROM LAMBDOID PROPHAGE"/>
    <property type="match status" value="1"/>
</dbReference>
<evidence type="ECO:0000313" key="3">
    <source>
        <dbReference type="EMBL" id="OHU10338.1"/>
    </source>
</evidence>
<feature type="domain" description="Resolvase/invertase-type recombinase catalytic" evidence="1">
    <location>
        <begin position="10"/>
        <end position="160"/>
    </location>
</feature>
<feature type="domain" description="Recombinase" evidence="2">
    <location>
        <begin position="167"/>
        <end position="279"/>
    </location>
</feature>
<organism evidence="3 4">
    <name type="scientific">Mycobacteroides saopaulense</name>
    <dbReference type="NCBI Taxonomy" id="1578165"/>
    <lineage>
        <taxon>Bacteria</taxon>
        <taxon>Bacillati</taxon>
        <taxon>Actinomycetota</taxon>
        <taxon>Actinomycetes</taxon>
        <taxon>Mycobacteriales</taxon>
        <taxon>Mycobacteriaceae</taxon>
        <taxon>Mycobacteroides</taxon>
    </lineage>
</organism>
<dbReference type="InterPro" id="IPR038109">
    <property type="entry name" value="DNA_bind_recomb_sf"/>
</dbReference>
<dbReference type="Proteomes" id="UP000179621">
    <property type="component" value="Unassembled WGS sequence"/>
</dbReference>
<dbReference type="RefSeq" id="WP_070912703.1">
    <property type="nucleotide sequence ID" value="NZ_MLIC01000006.1"/>
</dbReference>
<proteinExistence type="predicted"/>
<reference evidence="3 4" key="1">
    <citation type="submission" date="2016-10" db="EMBL/GenBank/DDBJ databases">
        <title>Evaluation of Human, Animal and Environmental Mycobacterium chelonae Isolates by Core Genome Phylogenomic Analysis, Targeted Gene Comparison, and Anti-microbial Susceptibility Patterns: A Tale of Mistaken Identities.</title>
        <authorList>
            <person name="Fogelson S.B."/>
            <person name="Camus A.C."/>
            <person name="Lorenz W."/>
            <person name="Vasireddy R."/>
            <person name="Vasireddy S."/>
            <person name="Smith T."/>
            <person name="Brown-Elliott B.A."/>
            <person name="Wallace R.J.Jr."/>
            <person name="Hasan N.A."/>
            <person name="Reischl U."/>
            <person name="Sanchez S."/>
        </authorList>
    </citation>
    <scope>NUCLEOTIDE SEQUENCE [LARGE SCALE GENOMIC DNA]</scope>
    <source>
        <strain evidence="3 4">8528</strain>
    </source>
</reference>
<protein>
    <submittedName>
        <fullName evidence="3">Serine recombinase</fullName>
    </submittedName>
</protein>
<accession>A0ABX3C1P3</accession>
<dbReference type="CDD" id="cd00338">
    <property type="entry name" value="Ser_Recombinase"/>
    <property type="match status" value="1"/>
</dbReference>
<dbReference type="PROSITE" id="PS51736">
    <property type="entry name" value="RECOMBINASES_3"/>
    <property type="match status" value="1"/>
</dbReference>
<dbReference type="EMBL" id="MLIH01000011">
    <property type="protein sequence ID" value="OHU10338.1"/>
    <property type="molecule type" value="Genomic_DNA"/>
</dbReference>
<dbReference type="SMART" id="SM00857">
    <property type="entry name" value="Resolvase"/>
    <property type="match status" value="1"/>
</dbReference>
<dbReference type="PANTHER" id="PTHR30461:SF23">
    <property type="entry name" value="DNA RECOMBINASE-RELATED"/>
    <property type="match status" value="1"/>
</dbReference>
<dbReference type="InterPro" id="IPR050639">
    <property type="entry name" value="SSR_resolvase"/>
</dbReference>
<gene>
    <name evidence="3" type="ORF">BKG73_10695</name>
</gene>